<dbReference type="PATRIC" id="fig|1265738.3.peg.440"/>
<dbReference type="EMBL" id="ANOG01000063">
    <property type="protein sequence ID" value="EMI22652.1"/>
    <property type="molecule type" value="Genomic_DNA"/>
</dbReference>
<comment type="caution">
    <text evidence="1">The sequence shown here is derived from an EMBL/GenBank/DDBJ whole genome shotgun (WGS) entry which is preliminary data.</text>
</comment>
<gene>
    <name evidence="1" type="ORF">RMSM_00434</name>
</gene>
<organism evidence="1 2">
    <name type="scientific">Rhodopirellula maiorica SM1</name>
    <dbReference type="NCBI Taxonomy" id="1265738"/>
    <lineage>
        <taxon>Bacteria</taxon>
        <taxon>Pseudomonadati</taxon>
        <taxon>Planctomycetota</taxon>
        <taxon>Planctomycetia</taxon>
        <taxon>Pirellulales</taxon>
        <taxon>Pirellulaceae</taxon>
        <taxon>Novipirellula</taxon>
    </lineage>
</organism>
<evidence type="ECO:0000313" key="2">
    <source>
        <dbReference type="Proteomes" id="UP000011991"/>
    </source>
</evidence>
<evidence type="ECO:0000313" key="1">
    <source>
        <dbReference type="EMBL" id="EMI22652.1"/>
    </source>
</evidence>
<sequence length="64" mass="7427">MQDPVVQRTWGKLLPQATEFSQGNAFKLATRRDPERSPCSGAATCPRRFHQRLYRTLRARVVRL</sequence>
<keyword evidence="2" id="KW-1185">Reference proteome</keyword>
<name>M5S4T3_9BACT</name>
<reference evidence="1 2" key="1">
    <citation type="journal article" date="2013" name="Mar. Genomics">
        <title>Expression of sulfatases in Rhodopirellula baltica and the diversity of sulfatases in the genus Rhodopirellula.</title>
        <authorList>
            <person name="Wegner C.E."/>
            <person name="Richter-Heitmann T."/>
            <person name="Klindworth A."/>
            <person name="Klockow C."/>
            <person name="Richter M."/>
            <person name="Achstetter T."/>
            <person name="Glockner F.O."/>
            <person name="Harder J."/>
        </authorList>
    </citation>
    <scope>NUCLEOTIDE SEQUENCE [LARGE SCALE GENOMIC DNA]</scope>
    <source>
        <strain evidence="1 2">SM1</strain>
    </source>
</reference>
<accession>M5S4T3</accession>
<dbReference type="Proteomes" id="UP000011991">
    <property type="component" value="Unassembled WGS sequence"/>
</dbReference>
<dbReference type="AlphaFoldDB" id="M5S4T3"/>
<protein>
    <submittedName>
        <fullName evidence="1">Uncharacterized protein</fullName>
    </submittedName>
</protein>
<proteinExistence type="predicted"/>